<evidence type="ECO:0008006" key="3">
    <source>
        <dbReference type="Google" id="ProtNLM"/>
    </source>
</evidence>
<reference evidence="2" key="1">
    <citation type="journal article" date="2011" name="Stand. Genomic Sci.">
        <title>Genome sequence of the filamentous, gliding Thiothrix nivea neotype strain (JP2(T)).</title>
        <authorList>
            <person name="Lapidus A."/>
            <person name="Nolan M."/>
            <person name="Lucas S."/>
            <person name="Glavina Del Rio T."/>
            <person name="Tice H."/>
            <person name="Cheng J.F."/>
            <person name="Tapia R."/>
            <person name="Han C."/>
            <person name="Goodwin L."/>
            <person name="Pitluck S."/>
            <person name="Liolios K."/>
            <person name="Pagani I."/>
            <person name="Ivanova N."/>
            <person name="Huntemann M."/>
            <person name="Mavromatis K."/>
            <person name="Mikhailova N."/>
            <person name="Pati A."/>
            <person name="Chen A."/>
            <person name="Palaniappan K."/>
            <person name="Land M."/>
            <person name="Brambilla E.M."/>
            <person name="Rohde M."/>
            <person name="Abt B."/>
            <person name="Verbarg S."/>
            <person name="Goker M."/>
            <person name="Bristow J."/>
            <person name="Eisen J.A."/>
            <person name="Markowitz V."/>
            <person name="Hugenholtz P."/>
            <person name="Kyrpides N.C."/>
            <person name="Klenk H.P."/>
            <person name="Woyke T."/>
        </authorList>
    </citation>
    <scope>NUCLEOTIDE SEQUENCE [LARGE SCALE GENOMIC DNA]</scope>
    <source>
        <strain evidence="2">ATCC 35100 / DSM 5205 / JP2</strain>
    </source>
</reference>
<sequence length="581" mass="66443">MARDLTTKAFLDELLGITSHLRKQMEALRQGVDDSPAAIRDRRRRVLVDNDFAFFAWHYFPHHVRGEKSRFQDHFTARFPQLLNHTQGCREWWVAPRGETKSTLLTKIGPVYIAIRGALQDAGVRAELNAGLPAKFLDYVLLLGAETSLPTKLLAVVKTELESNYRLLMDFPEAAGRGPVWKMGEIVTKANVKIEPFGAEQAIRGTFHGASRPKVLFGDDLITDKEAKSLTERDNRWNWVEKAIDYLGDPDGTVKFLAVGTILNQDDPISRAKKSLGHIVHHFKALERFPVNMDLWERCEEIMRNLDRVMIDEARRNNLILDNRELPSYQFYLANQTEMDMGAMVSWPSVRSLYTLMRQRVTQPSAFRTEMQGEARNEDERVFGNVQFWVQRLPNWLFYAACDPSMGKNEKSDPSALVVGGYDPLNKRLHVVEAEVKRRVESKLLADMISLQREFNPAVWGFENNNAYEFMRTTFIRNAMAQQVVLNLVGVTATVAPEVRIDSLEPHINDIPARILLHANQVHLLDELDTWPEKQPHHHYDGLTALHILWMIAVSRAGGIPQIATTTPSWRKGNNVAWDNY</sequence>
<dbReference type="OrthoDB" id="378710at2"/>
<organism evidence="1 2">
    <name type="scientific">Thiothrix nivea (strain ATCC 35100 / DSM 5205 / JP2)</name>
    <dbReference type="NCBI Taxonomy" id="870187"/>
    <lineage>
        <taxon>Bacteria</taxon>
        <taxon>Pseudomonadati</taxon>
        <taxon>Pseudomonadota</taxon>
        <taxon>Gammaproteobacteria</taxon>
        <taxon>Thiotrichales</taxon>
        <taxon>Thiotrichaceae</taxon>
        <taxon>Thiothrix</taxon>
    </lineage>
</organism>
<name>A0A656HBK6_THINJ</name>
<keyword evidence="2" id="KW-1185">Reference proteome</keyword>
<evidence type="ECO:0000313" key="2">
    <source>
        <dbReference type="Proteomes" id="UP000005317"/>
    </source>
</evidence>
<dbReference type="AlphaFoldDB" id="A0A656HBK6"/>
<gene>
    <name evidence="1" type="ORF">Thini_0717</name>
</gene>
<accession>A0A656HBK6</accession>
<dbReference type="Gene3D" id="3.30.420.240">
    <property type="match status" value="1"/>
</dbReference>
<dbReference type="RefSeq" id="WP_002707308.1">
    <property type="nucleotide sequence ID" value="NZ_JH651384.1"/>
</dbReference>
<protein>
    <recommendedName>
        <fullName evidence="3">Phage protein</fullName>
    </recommendedName>
</protein>
<proteinExistence type="predicted"/>
<evidence type="ECO:0000313" key="1">
    <source>
        <dbReference type="EMBL" id="EIJ33354.1"/>
    </source>
</evidence>
<dbReference type="Proteomes" id="UP000005317">
    <property type="component" value="Unassembled WGS sequence"/>
</dbReference>
<dbReference type="EMBL" id="JH651384">
    <property type="protein sequence ID" value="EIJ33354.1"/>
    <property type="molecule type" value="Genomic_DNA"/>
</dbReference>